<evidence type="ECO:0000259" key="1">
    <source>
        <dbReference type="PROSITE" id="PS50994"/>
    </source>
</evidence>
<dbReference type="PROSITE" id="PS50994">
    <property type="entry name" value="INTEGRASE"/>
    <property type="match status" value="1"/>
</dbReference>
<protein>
    <recommendedName>
        <fullName evidence="1">Integrase catalytic domain-containing protein</fullName>
    </recommendedName>
</protein>
<dbReference type="Proteomes" id="UP000230119">
    <property type="component" value="Unassembled WGS sequence"/>
</dbReference>
<name>A0A2M7BSI4_9BACT</name>
<dbReference type="Pfam" id="PF13333">
    <property type="entry name" value="rve_2"/>
    <property type="match status" value="1"/>
</dbReference>
<dbReference type="Pfam" id="PF13276">
    <property type="entry name" value="HTH_21"/>
    <property type="match status" value="1"/>
</dbReference>
<dbReference type="InterPro" id="IPR050900">
    <property type="entry name" value="Transposase_IS3/IS150/IS904"/>
</dbReference>
<dbReference type="PANTHER" id="PTHR46889">
    <property type="entry name" value="TRANSPOSASE INSF FOR INSERTION SEQUENCE IS3B-RELATED"/>
    <property type="match status" value="1"/>
</dbReference>
<dbReference type="InterPro" id="IPR001584">
    <property type="entry name" value="Integrase_cat-core"/>
</dbReference>
<dbReference type="AlphaFoldDB" id="A0A2M7BSI4"/>
<evidence type="ECO:0000313" key="3">
    <source>
        <dbReference type="Proteomes" id="UP000230119"/>
    </source>
</evidence>
<dbReference type="Gene3D" id="3.30.420.10">
    <property type="entry name" value="Ribonuclease H-like superfamily/Ribonuclease H"/>
    <property type="match status" value="1"/>
</dbReference>
<organism evidence="2 3">
    <name type="scientific">Candidatus Roizmanbacteria bacterium CG03_land_8_20_14_0_80_39_12</name>
    <dbReference type="NCBI Taxonomy" id="1974847"/>
    <lineage>
        <taxon>Bacteria</taxon>
        <taxon>Candidatus Roizmaniibacteriota</taxon>
    </lineage>
</organism>
<dbReference type="InterPro" id="IPR025948">
    <property type="entry name" value="HTH-like_dom"/>
</dbReference>
<gene>
    <name evidence="2" type="ORF">COS52_02640</name>
</gene>
<dbReference type="InterPro" id="IPR012337">
    <property type="entry name" value="RNaseH-like_sf"/>
</dbReference>
<dbReference type="InterPro" id="IPR036397">
    <property type="entry name" value="RNaseH_sf"/>
</dbReference>
<dbReference type="GO" id="GO:0003676">
    <property type="term" value="F:nucleic acid binding"/>
    <property type="evidence" value="ECO:0007669"/>
    <property type="project" value="InterPro"/>
</dbReference>
<comment type="caution">
    <text evidence="2">The sequence shown here is derived from an EMBL/GenBank/DDBJ whole genome shotgun (WGS) entry which is preliminary data.</text>
</comment>
<dbReference type="InterPro" id="IPR048020">
    <property type="entry name" value="Transpos_IS3"/>
</dbReference>
<dbReference type="GO" id="GO:0015074">
    <property type="term" value="P:DNA integration"/>
    <property type="evidence" value="ECO:0007669"/>
    <property type="project" value="InterPro"/>
</dbReference>
<dbReference type="Pfam" id="PF00665">
    <property type="entry name" value="rve"/>
    <property type="match status" value="1"/>
</dbReference>
<dbReference type="SUPFAM" id="SSF53098">
    <property type="entry name" value="Ribonuclease H-like"/>
    <property type="match status" value="1"/>
</dbReference>
<accession>A0A2M7BSI4</accession>
<sequence>MNRIDEIYTDMPYYGYRRLTAQLQREGNQINHKRVLSLMHQMGIQAIYPHRNLSKNETDHPKFPYLLKGLEITHPNHVWGTDITYIRMAQGFLYLVAFIDWYSRYVLSWKLSTTMDTTFVIEAANEALKLGTPDIENTDQGVQFTSQDYFNIWDLTKTKMSMDGKGRCLDNIFTERFWRSLKYEEVYPKNYPAVLDARDGIGNYINTYNYRRLHQSLGYKTPAEIYYGERRNGS</sequence>
<proteinExistence type="predicted"/>
<reference evidence="3" key="1">
    <citation type="submission" date="2017-09" db="EMBL/GenBank/DDBJ databases">
        <title>Depth-based differentiation of microbial function through sediment-hosted aquifers and enrichment of novel symbionts in the deep terrestrial subsurface.</title>
        <authorList>
            <person name="Probst A.J."/>
            <person name="Ladd B."/>
            <person name="Jarett J.K."/>
            <person name="Geller-Mcgrath D.E."/>
            <person name="Sieber C.M.K."/>
            <person name="Emerson J.B."/>
            <person name="Anantharaman K."/>
            <person name="Thomas B.C."/>
            <person name="Malmstrom R."/>
            <person name="Stieglmeier M."/>
            <person name="Klingl A."/>
            <person name="Woyke T."/>
            <person name="Ryan C.M."/>
            <person name="Banfield J.F."/>
        </authorList>
    </citation>
    <scope>NUCLEOTIDE SEQUENCE [LARGE SCALE GENOMIC DNA]</scope>
</reference>
<feature type="domain" description="Integrase catalytic" evidence="1">
    <location>
        <begin position="71"/>
        <end position="230"/>
    </location>
</feature>
<dbReference type="EMBL" id="PEVA01000116">
    <property type="protein sequence ID" value="PIV08445.1"/>
    <property type="molecule type" value="Genomic_DNA"/>
</dbReference>
<dbReference type="NCBIfam" id="NF033516">
    <property type="entry name" value="transpos_IS3"/>
    <property type="match status" value="1"/>
</dbReference>
<evidence type="ECO:0000313" key="2">
    <source>
        <dbReference type="EMBL" id="PIV08445.1"/>
    </source>
</evidence>